<dbReference type="PANTHER" id="PTHR31931">
    <property type="entry name" value="PROTEIN CHURCHILL"/>
    <property type="match status" value="1"/>
</dbReference>
<dbReference type="InterPro" id="IPR009508">
    <property type="entry name" value="Transcrpt_activator_Churchill"/>
</dbReference>
<gene>
    <name evidence="10" type="ORF">HOLleu_09208</name>
    <name evidence="9" type="ORF">HOLleu_44662</name>
</gene>
<keyword evidence="11" id="KW-1185">Reference proteome</keyword>
<dbReference type="Proteomes" id="UP001152320">
    <property type="component" value="Chromosome 3"/>
</dbReference>
<keyword evidence="8" id="KW-0804">Transcription</keyword>
<evidence type="ECO:0000256" key="7">
    <source>
        <dbReference type="ARBA" id="ARBA00023159"/>
    </source>
</evidence>
<dbReference type="PANTHER" id="PTHR31931:SF2">
    <property type="entry name" value="PROTEIN CHURCHILL"/>
    <property type="match status" value="1"/>
</dbReference>
<evidence type="ECO:0000256" key="8">
    <source>
        <dbReference type="ARBA" id="ARBA00023163"/>
    </source>
</evidence>
<keyword evidence="4" id="KW-0479">Metal-binding</keyword>
<dbReference type="GO" id="GO:0008543">
    <property type="term" value="P:fibroblast growth factor receptor signaling pathway"/>
    <property type="evidence" value="ECO:0007669"/>
    <property type="project" value="TreeGrafter"/>
</dbReference>
<dbReference type="GO" id="GO:0008270">
    <property type="term" value="F:zinc ion binding"/>
    <property type="evidence" value="ECO:0007669"/>
    <property type="project" value="InterPro"/>
</dbReference>
<dbReference type="EMBL" id="JAIZAY010000003">
    <property type="protein sequence ID" value="KAJ8046047.1"/>
    <property type="molecule type" value="Genomic_DNA"/>
</dbReference>
<organism evidence="9 11">
    <name type="scientific">Holothuria leucospilota</name>
    <name type="common">Black long sea cucumber</name>
    <name type="synonym">Mertensiothuria leucospilota</name>
    <dbReference type="NCBI Taxonomy" id="206669"/>
    <lineage>
        <taxon>Eukaryota</taxon>
        <taxon>Metazoa</taxon>
        <taxon>Echinodermata</taxon>
        <taxon>Eleutherozoa</taxon>
        <taxon>Echinozoa</taxon>
        <taxon>Holothuroidea</taxon>
        <taxon>Aspidochirotacea</taxon>
        <taxon>Aspidochirotida</taxon>
        <taxon>Holothuriidae</taxon>
        <taxon>Holothuria</taxon>
    </lineage>
</organism>
<proteinExistence type="inferred from homology"/>
<evidence type="ECO:0000256" key="3">
    <source>
        <dbReference type="ARBA" id="ARBA00022473"/>
    </source>
</evidence>
<reference evidence="9" key="1">
    <citation type="submission" date="2021-10" db="EMBL/GenBank/DDBJ databases">
        <title>Tropical sea cucumber genome reveals ecological adaptation and Cuvierian tubules defense mechanism.</title>
        <authorList>
            <person name="Chen T."/>
        </authorList>
    </citation>
    <scope>NUCLEOTIDE SEQUENCE</scope>
    <source>
        <strain evidence="9">Nanhai2018</strain>
        <tissue evidence="9">Muscle</tissue>
    </source>
</reference>
<dbReference type="OrthoDB" id="5954706at2759"/>
<evidence type="ECO:0000256" key="2">
    <source>
        <dbReference type="ARBA" id="ARBA00021000"/>
    </source>
</evidence>
<evidence type="ECO:0000313" key="11">
    <source>
        <dbReference type="Proteomes" id="UP001152320"/>
    </source>
</evidence>
<comment type="similarity">
    <text evidence="1">Belongs to the Churchill family.</text>
</comment>
<name>A0A9Q0YA86_HOLLE</name>
<keyword evidence="5" id="KW-0862">Zinc</keyword>
<evidence type="ECO:0000313" key="10">
    <source>
        <dbReference type="EMBL" id="KAJ8046047.1"/>
    </source>
</evidence>
<keyword evidence="3" id="KW-0217">Developmental protein</keyword>
<keyword evidence="7" id="KW-0010">Activator</keyword>
<comment type="caution">
    <text evidence="9">The sequence shown here is derived from an EMBL/GenBank/DDBJ whole genome shotgun (WGS) entry which is preliminary data.</text>
</comment>
<dbReference type="Pfam" id="PF06573">
    <property type="entry name" value="Churchill"/>
    <property type="match status" value="1"/>
</dbReference>
<sequence>MCVDCVKEKCPDRGSICLDSGWYALNFYECSECHRREPIKNEEKKSEEVSDGEEEITFTHKCSVCNHRIAEHKYSFSIDGDFQEYSMLCILCGRGADTVSIQPKDPRKGTEMYSLY</sequence>
<evidence type="ECO:0000256" key="5">
    <source>
        <dbReference type="ARBA" id="ARBA00022833"/>
    </source>
</evidence>
<dbReference type="Gene3D" id="2.60.40.4240">
    <property type="entry name" value="Transcription activator, Churchill"/>
    <property type="match status" value="1"/>
</dbReference>
<evidence type="ECO:0000256" key="4">
    <source>
        <dbReference type="ARBA" id="ARBA00022723"/>
    </source>
</evidence>
<dbReference type="EMBL" id="JAIZAY010001089">
    <property type="protein sequence ID" value="KAJ8017726.1"/>
    <property type="molecule type" value="Genomic_DNA"/>
</dbReference>
<accession>A0A9Q0YA86</accession>
<dbReference type="GO" id="GO:0045893">
    <property type="term" value="P:positive regulation of DNA-templated transcription"/>
    <property type="evidence" value="ECO:0007669"/>
    <property type="project" value="InterPro"/>
</dbReference>
<keyword evidence="6" id="KW-0805">Transcription regulation</keyword>
<evidence type="ECO:0000256" key="6">
    <source>
        <dbReference type="ARBA" id="ARBA00023015"/>
    </source>
</evidence>
<dbReference type="InterPro" id="IPR038543">
    <property type="entry name" value="Churchill_sf"/>
</dbReference>
<protein>
    <recommendedName>
        <fullName evidence="2">Protein Churchill</fullName>
    </recommendedName>
</protein>
<dbReference type="AlphaFoldDB" id="A0A9Q0YA86"/>
<evidence type="ECO:0000256" key="1">
    <source>
        <dbReference type="ARBA" id="ARBA00009577"/>
    </source>
</evidence>
<evidence type="ECO:0000313" key="9">
    <source>
        <dbReference type="EMBL" id="KAJ8017726.1"/>
    </source>
</evidence>